<dbReference type="Proteomes" id="UP000265618">
    <property type="component" value="Unassembled WGS sequence"/>
</dbReference>
<dbReference type="GO" id="GO:0016787">
    <property type="term" value="F:hydrolase activity"/>
    <property type="evidence" value="ECO:0007669"/>
    <property type="project" value="UniProtKB-KW"/>
</dbReference>
<evidence type="ECO:0000259" key="2">
    <source>
        <dbReference type="Pfam" id="PF01979"/>
    </source>
</evidence>
<gene>
    <name evidence="3" type="ORF">KIPB_013164</name>
</gene>
<keyword evidence="1" id="KW-0378">Hydrolase</keyword>
<protein>
    <recommendedName>
        <fullName evidence="2">Amidohydrolase-related domain-containing protein</fullName>
    </recommendedName>
</protein>
<keyword evidence="4" id="KW-1185">Reference proteome</keyword>
<evidence type="ECO:0000256" key="1">
    <source>
        <dbReference type="ARBA" id="ARBA00022801"/>
    </source>
</evidence>
<feature type="non-terminal residue" evidence="3">
    <location>
        <position position="1"/>
    </location>
</feature>
<dbReference type="AlphaFoldDB" id="A0A9K3GQ23"/>
<dbReference type="OrthoDB" id="194468at2759"/>
<evidence type="ECO:0000313" key="3">
    <source>
        <dbReference type="EMBL" id="GIQ90386.1"/>
    </source>
</evidence>
<dbReference type="InterPro" id="IPR032466">
    <property type="entry name" value="Metal_Hydrolase"/>
</dbReference>
<evidence type="ECO:0000313" key="4">
    <source>
        <dbReference type="Proteomes" id="UP000265618"/>
    </source>
</evidence>
<dbReference type="PANTHER" id="PTHR43794:SF11">
    <property type="entry name" value="AMIDOHYDROLASE-RELATED DOMAIN-CONTAINING PROTEIN"/>
    <property type="match status" value="1"/>
</dbReference>
<feature type="domain" description="Amidohydrolase-related" evidence="2">
    <location>
        <begin position="15"/>
        <end position="132"/>
    </location>
</feature>
<dbReference type="Pfam" id="PF01979">
    <property type="entry name" value="Amidohydro_1"/>
    <property type="match status" value="1"/>
</dbReference>
<sequence length="159" mass="17402">DVPRFTLVPGPDQFFSNGGELLKALKAWSDAKGRLVHIHSSEEPGTTKWFRETYGMTPVEYADSIGFLGPRTVVAHQVNCTEHDLELLAERQVKVVHNPLANTILSSGMPPIPEMIEKGITVAISTDGSGSAGIVRFQRTLTIPKGVKGGEYPYQIWSL</sequence>
<dbReference type="Gene3D" id="3.20.20.140">
    <property type="entry name" value="Metal-dependent hydrolases"/>
    <property type="match status" value="1"/>
</dbReference>
<dbReference type="PANTHER" id="PTHR43794">
    <property type="entry name" value="AMINOHYDROLASE SSNA-RELATED"/>
    <property type="match status" value="1"/>
</dbReference>
<dbReference type="InterPro" id="IPR050287">
    <property type="entry name" value="MTA/SAH_deaminase"/>
</dbReference>
<comment type="caution">
    <text evidence="3">The sequence shown here is derived from an EMBL/GenBank/DDBJ whole genome shotgun (WGS) entry which is preliminary data.</text>
</comment>
<dbReference type="InterPro" id="IPR006680">
    <property type="entry name" value="Amidohydro-rel"/>
</dbReference>
<name>A0A9K3GQ23_9EUKA</name>
<dbReference type="EMBL" id="BDIP01006117">
    <property type="protein sequence ID" value="GIQ90386.1"/>
    <property type="molecule type" value="Genomic_DNA"/>
</dbReference>
<proteinExistence type="predicted"/>
<organism evidence="3 4">
    <name type="scientific">Kipferlia bialata</name>
    <dbReference type="NCBI Taxonomy" id="797122"/>
    <lineage>
        <taxon>Eukaryota</taxon>
        <taxon>Metamonada</taxon>
        <taxon>Carpediemonas-like organisms</taxon>
        <taxon>Kipferlia</taxon>
    </lineage>
</organism>
<dbReference type="SUPFAM" id="SSF51556">
    <property type="entry name" value="Metallo-dependent hydrolases"/>
    <property type="match status" value="1"/>
</dbReference>
<accession>A0A9K3GQ23</accession>
<reference evidence="3 4" key="1">
    <citation type="journal article" date="2018" name="PLoS ONE">
        <title>The draft genome of Kipferlia bialata reveals reductive genome evolution in fornicate parasites.</title>
        <authorList>
            <person name="Tanifuji G."/>
            <person name="Takabayashi S."/>
            <person name="Kume K."/>
            <person name="Takagi M."/>
            <person name="Nakayama T."/>
            <person name="Kamikawa R."/>
            <person name="Inagaki Y."/>
            <person name="Hashimoto T."/>
        </authorList>
    </citation>
    <scope>NUCLEOTIDE SEQUENCE [LARGE SCALE GENOMIC DNA]</scope>
    <source>
        <strain evidence="3">NY0173</strain>
    </source>
</reference>